<reference evidence="3 4" key="1">
    <citation type="submission" date="2023-05" db="EMBL/GenBank/DDBJ databases">
        <title>B98-5 Cell Line De Novo Hybrid Assembly: An Optical Mapping Approach.</title>
        <authorList>
            <person name="Kananen K."/>
            <person name="Auerbach J.A."/>
            <person name="Kautto E."/>
            <person name="Blachly J.S."/>
        </authorList>
    </citation>
    <scope>NUCLEOTIDE SEQUENCE [LARGE SCALE GENOMIC DNA]</scope>
    <source>
        <strain evidence="3">B95-8</strain>
        <tissue evidence="3">Cell line</tissue>
    </source>
</reference>
<evidence type="ECO:0000313" key="4">
    <source>
        <dbReference type="Proteomes" id="UP001266305"/>
    </source>
</evidence>
<feature type="coiled-coil region" evidence="1">
    <location>
        <begin position="26"/>
        <end position="74"/>
    </location>
</feature>
<feature type="region of interest" description="Disordered" evidence="2">
    <location>
        <begin position="93"/>
        <end position="114"/>
    </location>
</feature>
<evidence type="ECO:0000313" key="3">
    <source>
        <dbReference type="EMBL" id="KAK2082721.1"/>
    </source>
</evidence>
<dbReference type="EMBL" id="JASSZA010000023">
    <property type="protein sequence ID" value="KAK2082721.1"/>
    <property type="molecule type" value="Genomic_DNA"/>
</dbReference>
<dbReference type="PANTHER" id="PTHR12484:SF2">
    <property type="entry name" value="A-KINASE ANCHOR PROTEIN 17A"/>
    <property type="match status" value="1"/>
</dbReference>
<sequence>MARHLCSLSGEGCLLSLVSFDSTKHLSDASIKKRQLERQKLQELEQQREEQKRREKEAEERQRAEERYLLWEQARACFCVPVACHGLTASAGSRNRAFPEEPPVLPAHPAHVSR</sequence>
<dbReference type="Proteomes" id="UP001266305">
    <property type="component" value="Unassembled WGS sequence"/>
</dbReference>
<name>A0ABQ9TD97_SAGOE</name>
<keyword evidence="1" id="KW-0175">Coiled coil</keyword>
<evidence type="ECO:0000256" key="1">
    <source>
        <dbReference type="SAM" id="Coils"/>
    </source>
</evidence>
<keyword evidence="4" id="KW-1185">Reference proteome</keyword>
<gene>
    <name evidence="3" type="ORF">P7K49_037957</name>
</gene>
<accession>A0ABQ9TD97</accession>
<organism evidence="3 4">
    <name type="scientific">Saguinus oedipus</name>
    <name type="common">Cotton-top tamarin</name>
    <name type="synonym">Oedipomidas oedipus</name>
    <dbReference type="NCBI Taxonomy" id="9490"/>
    <lineage>
        <taxon>Eukaryota</taxon>
        <taxon>Metazoa</taxon>
        <taxon>Chordata</taxon>
        <taxon>Craniata</taxon>
        <taxon>Vertebrata</taxon>
        <taxon>Euteleostomi</taxon>
        <taxon>Mammalia</taxon>
        <taxon>Eutheria</taxon>
        <taxon>Euarchontoglires</taxon>
        <taxon>Primates</taxon>
        <taxon>Haplorrhini</taxon>
        <taxon>Platyrrhini</taxon>
        <taxon>Cebidae</taxon>
        <taxon>Callitrichinae</taxon>
        <taxon>Saguinus</taxon>
    </lineage>
</organism>
<protein>
    <submittedName>
        <fullName evidence="3">Uncharacterized protein</fullName>
    </submittedName>
</protein>
<dbReference type="InterPro" id="IPR056852">
    <property type="entry name" value="AK17A/B"/>
</dbReference>
<evidence type="ECO:0000256" key="2">
    <source>
        <dbReference type="SAM" id="MobiDB-lite"/>
    </source>
</evidence>
<proteinExistence type="predicted"/>
<dbReference type="Pfam" id="PF25015">
    <property type="entry name" value="RBD_AKAP-17A"/>
    <property type="match status" value="1"/>
</dbReference>
<dbReference type="PANTHER" id="PTHR12484">
    <property type="entry name" value="B-LYMPHOCYTE ANTIGEN-RELATED"/>
    <property type="match status" value="1"/>
</dbReference>
<comment type="caution">
    <text evidence="3">The sequence shown here is derived from an EMBL/GenBank/DDBJ whole genome shotgun (WGS) entry which is preliminary data.</text>
</comment>